<keyword evidence="2" id="KW-0812">Transmembrane</keyword>
<feature type="region of interest" description="Disordered" evidence="1">
    <location>
        <begin position="572"/>
        <end position="604"/>
    </location>
</feature>
<organism evidence="3 4">
    <name type="scientific">Bimuria novae-zelandiae CBS 107.79</name>
    <dbReference type="NCBI Taxonomy" id="1447943"/>
    <lineage>
        <taxon>Eukaryota</taxon>
        <taxon>Fungi</taxon>
        <taxon>Dikarya</taxon>
        <taxon>Ascomycota</taxon>
        <taxon>Pezizomycotina</taxon>
        <taxon>Dothideomycetes</taxon>
        <taxon>Pleosporomycetidae</taxon>
        <taxon>Pleosporales</taxon>
        <taxon>Massarineae</taxon>
        <taxon>Didymosphaeriaceae</taxon>
        <taxon>Bimuria</taxon>
    </lineage>
</organism>
<dbReference type="AlphaFoldDB" id="A0A6A5V8I9"/>
<protein>
    <submittedName>
        <fullName evidence="3">Uncharacterized protein</fullName>
    </submittedName>
</protein>
<feature type="compositionally biased region" description="Low complexity" evidence="1">
    <location>
        <begin position="592"/>
        <end position="603"/>
    </location>
</feature>
<dbReference type="Proteomes" id="UP000800036">
    <property type="component" value="Unassembled WGS sequence"/>
</dbReference>
<keyword evidence="2" id="KW-1133">Transmembrane helix</keyword>
<name>A0A6A5V8I9_9PLEO</name>
<proteinExistence type="predicted"/>
<gene>
    <name evidence="3" type="ORF">BU23DRAFT_644160</name>
</gene>
<sequence>MKRHVRVALGASLGATVFVVLVVFAVVIWRRRRRRVLAAPDYKEATEIDASDPESAVKHRRVSEIGKEPGILAGLFGDRHAIATVPFPSISEMDAPLAELYSPWRESTDPHTADYFSVDERIGRRGASARGGAWEDMGSGSGILPDGFHGSTSVPLQAEHFMVEWEKPLPSSVEAPRSSMSLQEAVFEGSSPNDLEALRVPQSDGLNLQYESNGGLLLQGRVGAHEALWDELDDSLKHIPSPLPQENTLDQRNTYGCLEAMDSETTSPQEHVTSSTVPFPENEEDSITWKCAFESPTSCTRSFERLRDLQHYEFKVHGIGMPSVSCPVVGCWYGPAVSRDNLADHLRCAHYFGNPESRLGLYEPQPRDAEDSAGTTWPRKLPGFVDLFCPPSCRPCPTNSRSVDPHPWRPSPNASESTLITNHYALSPILRVRFRDANKTTAGSVLRRPTVIDPRAVEFAPNPVIFAHLRDIFTDDYEPQPRSKSPIITALDLSDMVSETIPGTSDIGIASGQAQFPHNELEVLPELSMSDVDLVNSKDARCISFNEHTSSPKAAPSAGSFEMTFQSAPMSCITSPPMELQSPANQDYDIPSSESATTEAESSPNPVVCAECNATFPFEGAIMYGLLNMLSKFWC</sequence>
<dbReference type="EMBL" id="ML976687">
    <property type="protein sequence ID" value="KAF1972352.1"/>
    <property type="molecule type" value="Genomic_DNA"/>
</dbReference>
<accession>A0A6A5V8I9</accession>
<reference evidence="3" key="1">
    <citation type="journal article" date="2020" name="Stud. Mycol.">
        <title>101 Dothideomycetes genomes: a test case for predicting lifestyles and emergence of pathogens.</title>
        <authorList>
            <person name="Haridas S."/>
            <person name="Albert R."/>
            <person name="Binder M."/>
            <person name="Bloem J."/>
            <person name="Labutti K."/>
            <person name="Salamov A."/>
            <person name="Andreopoulos B."/>
            <person name="Baker S."/>
            <person name="Barry K."/>
            <person name="Bills G."/>
            <person name="Bluhm B."/>
            <person name="Cannon C."/>
            <person name="Castanera R."/>
            <person name="Culley D."/>
            <person name="Daum C."/>
            <person name="Ezra D."/>
            <person name="Gonzalez J."/>
            <person name="Henrissat B."/>
            <person name="Kuo A."/>
            <person name="Liang C."/>
            <person name="Lipzen A."/>
            <person name="Lutzoni F."/>
            <person name="Magnuson J."/>
            <person name="Mondo S."/>
            <person name="Nolan M."/>
            <person name="Ohm R."/>
            <person name="Pangilinan J."/>
            <person name="Park H.-J."/>
            <person name="Ramirez L."/>
            <person name="Alfaro M."/>
            <person name="Sun H."/>
            <person name="Tritt A."/>
            <person name="Yoshinaga Y."/>
            <person name="Zwiers L.-H."/>
            <person name="Turgeon B."/>
            <person name="Goodwin S."/>
            <person name="Spatafora J."/>
            <person name="Crous P."/>
            <person name="Grigoriev I."/>
        </authorList>
    </citation>
    <scope>NUCLEOTIDE SEQUENCE</scope>
    <source>
        <strain evidence="3">CBS 107.79</strain>
    </source>
</reference>
<evidence type="ECO:0000313" key="4">
    <source>
        <dbReference type="Proteomes" id="UP000800036"/>
    </source>
</evidence>
<keyword evidence="4" id="KW-1185">Reference proteome</keyword>
<feature type="transmembrane region" description="Helical" evidence="2">
    <location>
        <begin position="7"/>
        <end position="29"/>
    </location>
</feature>
<evidence type="ECO:0000256" key="1">
    <source>
        <dbReference type="SAM" id="MobiDB-lite"/>
    </source>
</evidence>
<keyword evidence="2" id="KW-0472">Membrane</keyword>
<evidence type="ECO:0000256" key="2">
    <source>
        <dbReference type="SAM" id="Phobius"/>
    </source>
</evidence>
<evidence type="ECO:0000313" key="3">
    <source>
        <dbReference type="EMBL" id="KAF1972352.1"/>
    </source>
</evidence>